<dbReference type="PANTHER" id="PTHR39555:SF1">
    <property type="entry name" value="TYPE IV PILUS INNER MEMBRANE COMPONENT PILO"/>
    <property type="match status" value="1"/>
</dbReference>
<accession>A0A840MGF0</accession>
<reference evidence="1 2" key="1">
    <citation type="submission" date="2020-08" db="EMBL/GenBank/DDBJ databases">
        <title>Genomic Encyclopedia of Type Strains, Phase IV (KMG-IV): sequencing the most valuable type-strain genomes for metagenomic binning, comparative biology and taxonomic classification.</title>
        <authorList>
            <person name="Goeker M."/>
        </authorList>
    </citation>
    <scope>NUCLEOTIDE SEQUENCE [LARGE SCALE GENOMIC DNA]</scope>
    <source>
        <strain evidence="1 2">DSM 27165</strain>
    </source>
</reference>
<proteinExistence type="predicted"/>
<evidence type="ECO:0000313" key="1">
    <source>
        <dbReference type="EMBL" id="MBB5017480.1"/>
    </source>
</evidence>
<dbReference type="Gene3D" id="1.10.287.540">
    <property type="entry name" value="Helix hairpin bin"/>
    <property type="match status" value="1"/>
</dbReference>
<dbReference type="InterPro" id="IPR014717">
    <property type="entry name" value="Transl_elong_EF1B/ribsomal_bS6"/>
</dbReference>
<keyword evidence="2" id="KW-1185">Reference proteome</keyword>
<protein>
    <submittedName>
        <fullName evidence="1">Type IV pilus assembly protein PilO</fullName>
    </submittedName>
</protein>
<dbReference type="Proteomes" id="UP000575898">
    <property type="component" value="Unassembled WGS sequence"/>
</dbReference>
<gene>
    <name evidence="1" type="ORF">HNQ59_000744</name>
</gene>
<dbReference type="AlphaFoldDB" id="A0A840MGF0"/>
<dbReference type="InterPro" id="IPR007445">
    <property type="entry name" value="PilO"/>
</dbReference>
<dbReference type="PIRSF" id="PIRSF016482">
    <property type="entry name" value="PilO"/>
    <property type="match status" value="1"/>
</dbReference>
<dbReference type="Gene3D" id="3.30.70.60">
    <property type="match status" value="1"/>
</dbReference>
<organism evidence="1 2">
    <name type="scientific">Chitinivorax tropicus</name>
    <dbReference type="NCBI Taxonomy" id="714531"/>
    <lineage>
        <taxon>Bacteria</taxon>
        <taxon>Pseudomonadati</taxon>
        <taxon>Pseudomonadota</taxon>
        <taxon>Betaproteobacteria</taxon>
        <taxon>Chitinivorax</taxon>
    </lineage>
</organism>
<comment type="caution">
    <text evidence="1">The sequence shown here is derived from an EMBL/GenBank/DDBJ whole genome shotgun (WGS) entry which is preliminary data.</text>
</comment>
<dbReference type="GO" id="GO:0043683">
    <property type="term" value="P:type IV pilus assembly"/>
    <property type="evidence" value="ECO:0007669"/>
    <property type="project" value="InterPro"/>
</dbReference>
<dbReference type="GO" id="GO:0043107">
    <property type="term" value="P:type IV pilus-dependent motility"/>
    <property type="evidence" value="ECO:0007669"/>
    <property type="project" value="InterPro"/>
</dbReference>
<dbReference type="Pfam" id="PF04350">
    <property type="entry name" value="PilO"/>
    <property type="match status" value="1"/>
</dbReference>
<sequence length="169" mass="18829">MEQLDAGRAEEEQLKTTYLDKKGKAVNLDAYKQQLIEIEQSFGAMLKQLPKKSEIDSLLTEVNQVGLGRGLQFLLFKPGAEIKTAEMAELPVEIRVGGSYHDFSAFASDIAQLSRIVTLNDINIKVPEDANEKKNFPLVLSALAKTYRYLDPEEALAVKKAEADKKKSK</sequence>
<dbReference type="PANTHER" id="PTHR39555">
    <property type="entry name" value="FIMBRIAL ASSEMBLY PROTEIN PILO-LIKE PROTEIN-RELATED"/>
    <property type="match status" value="1"/>
</dbReference>
<name>A0A840MGF0_9PROT</name>
<evidence type="ECO:0000313" key="2">
    <source>
        <dbReference type="Proteomes" id="UP000575898"/>
    </source>
</evidence>
<dbReference type="EMBL" id="JACHHY010000003">
    <property type="protein sequence ID" value="MBB5017480.1"/>
    <property type="molecule type" value="Genomic_DNA"/>
</dbReference>